<evidence type="ECO:0000313" key="5">
    <source>
        <dbReference type="Proteomes" id="UP000034075"/>
    </source>
</evidence>
<feature type="region of interest" description="Disordered" evidence="1">
    <location>
        <begin position="229"/>
        <end position="250"/>
    </location>
</feature>
<proteinExistence type="predicted"/>
<keyword evidence="2" id="KW-0812">Transmembrane</keyword>
<feature type="transmembrane region" description="Helical" evidence="2">
    <location>
        <begin position="20"/>
        <end position="41"/>
    </location>
</feature>
<dbReference type="Pfam" id="PF12773">
    <property type="entry name" value="DZR"/>
    <property type="match status" value="1"/>
</dbReference>
<keyword evidence="2" id="KW-0472">Membrane</keyword>
<accession>A0A0G0EZ07</accession>
<comment type="caution">
    <text evidence="4">The sequence shown here is derived from an EMBL/GenBank/DDBJ whole genome shotgun (WGS) entry which is preliminary data.</text>
</comment>
<dbReference type="EMBL" id="LBSF01000005">
    <property type="protein sequence ID" value="KKQ12113.1"/>
    <property type="molecule type" value="Genomic_DNA"/>
</dbReference>
<evidence type="ECO:0000313" key="4">
    <source>
        <dbReference type="EMBL" id="KKQ12113.1"/>
    </source>
</evidence>
<keyword evidence="2" id="KW-1133">Transmembrane helix</keyword>
<dbReference type="InterPro" id="IPR025874">
    <property type="entry name" value="DZR"/>
</dbReference>
<organism evidence="4 5">
    <name type="scientific">candidate division WS6 bacterium GW2011_GWC2_36_7</name>
    <dbReference type="NCBI Taxonomy" id="1619091"/>
    <lineage>
        <taxon>Bacteria</taxon>
        <taxon>Candidatus Dojkabacteria</taxon>
    </lineage>
</organism>
<feature type="transmembrane region" description="Helical" evidence="2">
    <location>
        <begin position="53"/>
        <end position="74"/>
    </location>
</feature>
<protein>
    <recommendedName>
        <fullName evidence="3">DZANK-type domain-containing protein</fullName>
    </recommendedName>
</protein>
<evidence type="ECO:0000256" key="2">
    <source>
        <dbReference type="SAM" id="Phobius"/>
    </source>
</evidence>
<reference evidence="4 5" key="1">
    <citation type="journal article" date="2015" name="Nature">
        <title>rRNA introns, odd ribosomes, and small enigmatic genomes across a large radiation of phyla.</title>
        <authorList>
            <person name="Brown C.T."/>
            <person name="Hug L.A."/>
            <person name="Thomas B.C."/>
            <person name="Sharon I."/>
            <person name="Castelle C.J."/>
            <person name="Singh A."/>
            <person name="Wilkins M.J."/>
            <person name="Williams K.H."/>
            <person name="Banfield J.F."/>
        </authorList>
    </citation>
    <scope>NUCLEOTIDE SEQUENCE [LARGE SCALE GENOMIC DNA]</scope>
</reference>
<gene>
    <name evidence="4" type="ORF">US24_C0005G0020</name>
</gene>
<name>A0A0G0EZ07_9BACT</name>
<evidence type="ECO:0000256" key="1">
    <source>
        <dbReference type="SAM" id="MobiDB-lite"/>
    </source>
</evidence>
<dbReference type="Proteomes" id="UP000034075">
    <property type="component" value="Unassembled WGS sequence"/>
</dbReference>
<feature type="domain" description="DZANK-type" evidence="3">
    <location>
        <begin position="103"/>
        <end position="146"/>
    </location>
</feature>
<sequence>METFLLNLLSGVGQINFQVVWKLLAVAFVIFWIVVLDWVWLDAGERTSNKTARVIYLLLVIFLNVFGWIIYLILRPSQTIEQIYWADLERRYLKYETSELDDCAKCGTQLYPGYTFCPNCGFEIKVKCKSCDVYIEKNSEYCPFCGAKAKKDILEPEDIAPTREMMEQQIQASKEEAAMIVESEQTRYSTKKRGLAVKLGGAIIDGYQVVLDKIKRGIPSIKPEVSNDIVKETQKVTKKTSKKKKKNKKH</sequence>
<feature type="compositionally biased region" description="Basic residues" evidence="1">
    <location>
        <begin position="236"/>
        <end position="250"/>
    </location>
</feature>
<evidence type="ECO:0000259" key="3">
    <source>
        <dbReference type="Pfam" id="PF12773"/>
    </source>
</evidence>
<dbReference type="AlphaFoldDB" id="A0A0G0EZ07"/>